<dbReference type="Proteomes" id="UP001150217">
    <property type="component" value="Unassembled WGS sequence"/>
</dbReference>
<evidence type="ECO:0000256" key="1">
    <source>
        <dbReference type="SAM" id="MobiDB-lite"/>
    </source>
</evidence>
<organism evidence="3 4">
    <name type="scientific">Lentinula lateritia</name>
    <dbReference type="NCBI Taxonomy" id="40482"/>
    <lineage>
        <taxon>Eukaryota</taxon>
        <taxon>Fungi</taxon>
        <taxon>Dikarya</taxon>
        <taxon>Basidiomycota</taxon>
        <taxon>Agaricomycotina</taxon>
        <taxon>Agaricomycetes</taxon>
        <taxon>Agaricomycetidae</taxon>
        <taxon>Agaricales</taxon>
        <taxon>Marasmiineae</taxon>
        <taxon>Omphalotaceae</taxon>
        <taxon>Lentinula</taxon>
    </lineage>
</organism>
<accession>A0ABQ8VUN5</accession>
<evidence type="ECO:0000313" key="4">
    <source>
        <dbReference type="Proteomes" id="UP001150217"/>
    </source>
</evidence>
<evidence type="ECO:0000313" key="3">
    <source>
        <dbReference type="EMBL" id="KAJ4500089.1"/>
    </source>
</evidence>
<dbReference type="InterPro" id="IPR036961">
    <property type="entry name" value="Kinesin_motor_dom_sf"/>
</dbReference>
<dbReference type="SMART" id="SM00129">
    <property type="entry name" value="KISc"/>
    <property type="match status" value="1"/>
</dbReference>
<dbReference type="Gene3D" id="3.40.850.10">
    <property type="entry name" value="Kinesin motor domain"/>
    <property type="match status" value="1"/>
</dbReference>
<dbReference type="InterPro" id="IPR027417">
    <property type="entry name" value="P-loop_NTPase"/>
</dbReference>
<dbReference type="SUPFAM" id="SSF52540">
    <property type="entry name" value="P-loop containing nucleoside triphosphate hydrolases"/>
    <property type="match status" value="1"/>
</dbReference>
<sequence length="352" mass="38068">MNSFISSGLPRLVQQSPNKQQIFCIAQNRVSSTFYSQRFQLLRVIFITAVKVKCRLIEDEDRSVDDDIGVGVGVWREFESLGMGTLLWEGSQSQITYDSGLGIQGCLKLPSAMAAAPHLTFNIFSFRQQMTPKLRPLPSEVCDDGHYIPLAFHSAYTPHDTSAKALFERDVFPLLDNVLGGGGGTDAFYDLLVPPPQRGRKLQILSTVSRGTNPNPNPNPKNNNNNTTSGHTIHLPHLSTHPISSIAEPHTLYIPKSNFTGNDPQRAAINTSLSALGQGAGALNEGSGGSGARIPYHSSNLTRLLSDALGGTLLALLIVCLAPGIKFRGDLVRSVNQNRLWAGPNISGNNCV</sequence>
<dbReference type="InterPro" id="IPR001752">
    <property type="entry name" value="Kinesin_motor_dom"/>
</dbReference>
<proteinExistence type="predicted"/>
<feature type="region of interest" description="Disordered" evidence="1">
    <location>
        <begin position="208"/>
        <end position="235"/>
    </location>
</feature>
<protein>
    <recommendedName>
        <fullName evidence="2">Kinesin motor domain-containing protein</fullName>
    </recommendedName>
</protein>
<dbReference type="EMBL" id="JANVFT010000007">
    <property type="protein sequence ID" value="KAJ4500089.1"/>
    <property type="molecule type" value="Genomic_DNA"/>
</dbReference>
<dbReference type="Pfam" id="PF00225">
    <property type="entry name" value="Kinesin"/>
    <property type="match status" value="1"/>
</dbReference>
<evidence type="ECO:0000259" key="2">
    <source>
        <dbReference type="SMART" id="SM00129"/>
    </source>
</evidence>
<gene>
    <name evidence="3" type="ORF">C8R41DRAFT_863425</name>
</gene>
<keyword evidence="4" id="KW-1185">Reference proteome</keyword>
<feature type="domain" description="Kinesin motor" evidence="2">
    <location>
        <begin position="47"/>
        <end position="339"/>
    </location>
</feature>
<reference evidence="3" key="1">
    <citation type="submission" date="2022-08" db="EMBL/GenBank/DDBJ databases">
        <title>A Global Phylogenomic Analysis of the Shiitake Genus Lentinula.</title>
        <authorList>
            <consortium name="DOE Joint Genome Institute"/>
            <person name="Sierra-Patev S."/>
            <person name="Min B."/>
            <person name="Naranjo-Ortiz M."/>
            <person name="Looney B."/>
            <person name="Konkel Z."/>
            <person name="Slot J.C."/>
            <person name="Sakamoto Y."/>
            <person name="Steenwyk J.L."/>
            <person name="Rokas A."/>
            <person name="Carro J."/>
            <person name="Camarero S."/>
            <person name="Ferreira P."/>
            <person name="Molpeceres G."/>
            <person name="Ruiz-Duenas F.J."/>
            <person name="Serrano A."/>
            <person name="Henrissat B."/>
            <person name="Drula E."/>
            <person name="Hughes K.W."/>
            <person name="Mata J.L."/>
            <person name="Ishikawa N.K."/>
            <person name="Vargas-Isla R."/>
            <person name="Ushijima S."/>
            <person name="Smith C.A."/>
            <person name="Ahrendt S."/>
            <person name="Andreopoulos W."/>
            <person name="He G."/>
            <person name="Labutti K."/>
            <person name="Lipzen A."/>
            <person name="Ng V."/>
            <person name="Riley R."/>
            <person name="Sandor L."/>
            <person name="Barry K."/>
            <person name="Martinez A.T."/>
            <person name="Xiao Y."/>
            <person name="Gibbons J.G."/>
            <person name="Terashima K."/>
            <person name="Grigoriev I.V."/>
            <person name="Hibbett D.S."/>
        </authorList>
    </citation>
    <scope>NUCLEOTIDE SEQUENCE</scope>
    <source>
        <strain evidence="3">RHP3577 ss4</strain>
    </source>
</reference>
<comment type="caution">
    <text evidence="3">The sequence shown here is derived from an EMBL/GenBank/DDBJ whole genome shotgun (WGS) entry which is preliminary data.</text>
</comment>
<name>A0ABQ8VUN5_9AGAR</name>